<feature type="transmembrane region" description="Helical" evidence="1">
    <location>
        <begin position="52"/>
        <end position="72"/>
    </location>
</feature>
<organism evidence="2 3">
    <name type="scientific">Cohnella xylanilytica</name>
    <dbReference type="NCBI Taxonomy" id="557555"/>
    <lineage>
        <taxon>Bacteria</taxon>
        <taxon>Bacillati</taxon>
        <taxon>Bacillota</taxon>
        <taxon>Bacilli</taxon>
        <taxon>Bacillales</taxon>
        <taxon>Paenibacillaceae</taxon>
        <taxon>Cohnella</taxon>
    </lineage>
</organism>
<dbReference type="PANTHER" id="PTHR37305">
    <property type="entry name" value="INTEGRAL MEMBRANE PROTEIN-RELATED"/>
    <property type="match status" value="1"/>
</dbReference>
<evidence type="ECO:0000313" key="3">
    <source>
        <dbReference type="Proteomes" id="UP000553776"/>
    </source>
</evidence>
<dbReference type="Proteomes" id="UP000553776">
    <property type="component" value="Unassembled WGS sequence"/>
</dbReference>
<proteinExistence type="predicted"/>
<keyword evidence="1" id="KW-1133">Transmembrane helix</keyword>
<sequence length="250" mass="27053">MMKALSLEFFKIRRKKIRVMLLLFLAAEMIWASVSIGISISRSAANASWEALVFTIASMNGLFLPILSAIVVSRICDMEHKGSTWKMLMTTPIGRRQVYAAKYACANALIVYGILAQTLFIVVFGLLKQMSAPLPPALLARFAIGTLLATFAVTALQQWLSLAVRNQAFALCLGMVGGFVGTTSGLFPSAVRHLLIWSYYLDLSPAAYKYGDSSGSYVSGSLPAGLIVAALLMAVAFYVAGNIHVSRQEV</sequence>
<dbReference type="PANTHER" id="PTHR37305:SF1">
    <property type="entry name" value="MEMBRANE PROTEIN"/>
    <property type="match status" value="1"/>
</dbReference>
<feature type="transmembrane region" description="Helical" evidence="1">
    <location>
        <begin position="21"/>
        <end position="40"/>
    </location>
</feature>
<protein>
    <submittedName>
        <fullName evidence="2">ABC transporter permease</fullName>
    </submittedName>
</protein>
<dbReference type="CDD" id="cd21809">
    <property type="entry name" value="ABC-2_lan_permease-like"/>
    <property type="match status" value="1"/>
</dbReference>
<feature type="transmembrane region" description="Helical" evidence="1">
    <location>
        <begin position="168"/>
        <end position="200"/>
    </location>
</feature>
<dbReference type="AlphaFoldDB" id="A0A841U298"/>
<gene>
    <name evidence="2" type="ORF">H7B90_11750</name>
</gene>
<accession>A0A841U298</accession>
<keyword evidence="3" id="KW-1185">Reference proteome</keyword>
<dbReference type="Pfam" id="PF12730">
    <property type="entry name" value="ABC2_membrane_4"/>
    <property type="match status" value="1"/>
</dbReference>
<keyword evidence="1" id="KW-0472">Membrane</keyword>
<name>A0A841U298_9BACL</name>
<feature type="transmembrane region" description="Helical" evidence="1">
    <location>
        <begin position="104"/>
        <end position="126"/>
    </location>
</feature>
<comment type="caution">
    <text evidence="2">The sequence shown here is derived from an EMBL/GenBank/DDBJ whole genome shotgun (WGS) entry which is preliminary data.</text>
</comment>
<feature type="transmembrane region" description="Helical" evidence="1">
    <location>
        <begin position="138"/>
        <end position="156"/>
    </location>
</feature>
<dbReference type="EMBL" id="JACJVR010000046">
    <property type="protein sequence ID" value="MBB6692074.1"/>
    <property type="molecule type" value="Genomic_DNA"/>
</dbReference>
<evidence type="ECO:0000313" key="2">
    <source>
        <dbReference type="EMBL" id="MBB6692074.1"/>
    </source>
</evidence>
<feature type="transmembrane region" description="Helical" evidence="1">
    <location>
        <begin position="220"/>
        <end position="240"/>
    </location>
</feature>
<evidence type="ECO:0000256" key="1">
    <source>
        <dbReference type="SAM" id="Phobius"/>
    </source>
</evidence>
<keyword evidence="1" id="KW-0812">Transmembrane</keyword>
<dbReference type="RefSeq" id="WP_185136069.1">
    <property type="nucleotide sequence ID" value="NZ_BORM01000011.1"/>
</dbReference>
<reference evidence="2 3" key="1">
    <citation type="submission" date="2020-08" db="EMBL/GenBank/DDBJ databases">
        <title>Cohnella phylogeny.</title>
        <authorList>
            <person name="Dunlap C."/>
        </authorList>
    </citation>
    <scope>NUCLEOTIDE SEQUENCE [LARGE SCALE GENOMIC DNA]</scope>
    <source>
        <strain evidence="2 3">DSM 25239</strain>
    </source>
</reference>